<dbReference type="Proteomes" id="UP001385389">
    <property type="component" value="Chromosome"/>
</dbReference>
<reference evidence="7 8" key="1">
    <citation type="submission" date="2024-03" db="EMBL/GenBank/DDBJ databases">
        <title>Phenotype and Genome Characterization of a Sulfate-Reducing Bacterium Pseudodesulfovibrio sp. strain 5S69, isolated from Petroleum Reservoir in Tatarstan (Russia).</title>
        <authorList>
            <person name="Bidzhieva S.K."/>
            <person name="Kadnikov V."/>
            <person name="Tourova T.P."/>
            <person name="Samigullina S.R."/>
            <person name="Sokolova D.S."/>
            <person name="Poltaraus A.B."/>
            <person name="Avtukh A.N."/>
            <person name="Tereshina V.M."/>
            <person name="Mardanov A.V."/>
            <person name="Nazina T.N."/>
        </authorList>
    </citation>
    <scope>NUCLEOTIDE SEQUENCE [LARGE SCALE GENOMIC DNA]</scope>
    <source>
        <strain evidence="7 8">5S69</strain>
    </source>
</reference>
<dbReference type="InterPro" id="IPR006638">
    <property type="entry name" value="Elp3/MiaA/NifB-like_rSAM"/>
</dbReference>
<dbReference type="PROSITE" id="PS51918">
    <property type="entry name" value="RADICAL_SAM"/>
    <property type="match status" value="1"/>
</dbReference>
<dbReference type="SUPFAM" id="SSF102114">
    <property type="entry name" value="Radical SAM enzymes"/>
    <property type="match status" value="1"/>
</dbReference>
<accession>A0ABZ2IZB0</accession>
<evidence type="ECO:0000256" key="2">
    <source>
        <dbReference type="ARBA" id="ARBA00022691"/>
    </source>
</evidence>
<keyword evidence="3" id="KW-0479">Metal-binding</keyword>
<dbReference type="InterPro" id="IPR007197">
    <property type="entry name" value="rSAM"/>
</dbReference>
<evidence type="ECO:0000256" key="1">
    <source>
        <dbReference type="ARBA" id="ARBA00001966"/>
    </source>
</evidence>
<evidence type="ECO:0000259" key="6">
    <source>
        <dbReference type="PROSITE" id="PS51918"/>
    </source>
</evidence>
<evidence type="ECO:0000313" key="8">
    <source>
        <dbReference type="Proteomes" id="UP001385389"/>
    </source>
</evidence>
<dbReference type="InterPro" id="IPR058240">
    <property type="entry name" value="rSAM_sf"/>
</dbReference>
<dbReference type="SFLD" id="SFLDG01095">
    <property type="entry name" value="Uncharacterised_Radical_SAM_Su"/>
    <property type="match status" value="1"/>
</dbReference>
<keyword evidence="4" id="KW-0408">Iron</keyword>
<sequence>MELLNIYNDQCPSKTDDNEYKGFEQGPIRPPSEAGSLLLRITRNCPWNQCTFCGLYKGQKFSLRPVDHILRDIDLVHQNVEKLLDLEKLHGRMLWSHFHALEKDPGFDRQAIYAAYNFINNGMRSIFMQDGNSFILKPDDLVLILKHVRECFPDVDRITTYARSKSVAKVSDEDMIRISEAGLNRVHIGMESGSDKVLKAVKKGVDKSTQIAAGQKVKRAGMELSEYWMLGLGGRSLSRENAVETADALNQINPDFIRLRTLGLPDSAPLAAQYEAGEFDKMGEVETAQELLLMLDSLAGIDATVCNDHVLNLFQEVDGKITESREVMTKPVRAFLDLPPEEQMLFSIGRRTHCFSRFSDLNDPQKRRYAKQRCRELGVSLENWDHVVDQILKQFI</sequence>
<feature type="domain" description="Radical SAM core" evidence="6">
    <location>
        <begin position="31"/>
        <end position="302"/>
    </location>
</feature>
<dbReference type="Gene3D" id="3.20.20.70">
    <property type="entry name" value="Aldolase class I"/>
    <property type="match status" value="1"/>
</dbReference>
<keyword evidence="5" id="KW-0411">Iron-sulfur</keyword>
<dbReference type="InterPro" id="IPR051198">
    <property type="entry name" value="BchE-like"/>
</dbReference>
<evidence type="ECO:0000256" key="3">
    <source>
        <dbReference type="ARBA" id="ARBA00022723"/>
    </source>
</evidence>
<evidence type="ECO:0000256" key="4">
    <source>
        <dbReference type="ARBA" id="ARBA00023004"/>
    </source>
</evidence>
<dbReference type="SFLD" id="SFLDS00029">
    <property type="entry name" value="Radical_SAM"/>
    <property type="match status" value="1"/>
</dbReference>
<keyword evidence="8" id="KW-1185">Reference proteome</keyword>
<dbReference type="InterPro" id="IPR013785">
    <property type="entry name" value="Aldolase_TIM"/>
</dbReference>
<keyword evidence="2" id="KW-0949">S-adenosyl-L-methionine</keyword>
<proteinExistence type="predicted"/>
<protein>
    <submittedName>
        <fullName evidence="7">Radical SAM protein</fullName>
    </submittedName>
</protein>
<gene>
    <name evidence="7" type="ORF">V8V93_07445</name>
</gene>
<evidence type="ECO:0000256" key="5">
    <source>
        <dbReference type="ARBA" id="ARBA00023014"/>
    </source>
</evidence>
<dbReference type="RefSeq" id="WP_338669735.1">
    <property type="nucleotide sequence ID" value="NZ_CP146609.1"/>
</dbReference>
<organism evidence="7 8">
    <name type="scientific">Pseudodesulfovibrio methanolicus</name>
    <dbReference type="NCBI Taxonomy" id="3126690"/>
    <lineage>
        <taxon>Bacteria</taxon>
        <taxon>Pseudomonadati</taxon>
        <taxon>Thermodesulfobacteriota</taxon>
        <taxon>Desulfovibrionia</taxon>
        <taxon>Desulfovibrionales</taxon>
        <taxon>Desulfovibrionaceae</taxon>
    </lineage>
</organism>
<dbReference type="PANTHER" id="PTHR43409">
    <property type="entry name" value="ANAEROBIC MAGNESIUM-PROTOPORPHYRIN IX MONOMETHYL ESTER CYCLASE-RELATED"/>
    <property type="match status" value="1"/>
</dbReference>
<evidence type="ECO:0000313" key="7">
    <source>
        <dbReference type="EMBL" id="WWX24039.1"/>
    </source>
</evidence>
<comment type="cofactor">
    <cofactor evidence="1">
        <name>[4Fe-4S] cluster</name>
        <dbReference type="ChEBI" id="CHEBI:49883"/>
    </cofactor>
</comment>
<dbReference type="PANTHER" id="PTHR43409:SF4">
    <property type="entry name" value="RADICAL SAM SUPERFAMILY PROTEIN"/>
    <property type="match status" value="1"/>
</dbReference>
<dbReference type="Pfam" id="PF04055">
    <property type="entry name" value="Radical_SAM"/>
    <property type="match status" value="1"/>
</dbReference>
<name>A0ABZ2IZB0_9BACT</name>
<dbReference type="EMBL" id="CP146609">
    <property type="protein sequence ID" value="WWX24039.1"/>
    <property type="molecule type" value="Genomic_DNA"/>
</dbReference>
<dbReference type="SMART" id="SM00729">
    <property type="entry name" value="Elp3"/>
    <property type="match status" value="1"/>
</dbReference>